<dbReference type="PANTHER" id="PTHR36932">
    <property type="entry name" value="CAPSULAR POLYSACCHARIDE BIOSYNTHESIS PROTEIN"/>
    <property type="match status" value="1"/>
</dbReference>
<evidence type="ECO:0008006" key="3">
    <source>
        <dbReference type="Google" id="ProtNLM"/>
    </source>
</evidence>
<dbReference type="SUPFAM" id="SSF56801">
    <property type="entry name" value="Acetyl-CoA synthetase-like"/>
    <property type="match status" value="1"/>
</dbReference>
<gene>
    <name evidence="1" type="ORF">QWY14_07440</name>
</gene>
<reference evidence="1 2" key="1">
    <citation type="submission" date="2023-06" db="EMBL/GenBank/DDBJ databases">
        <title>Novel species in genus Planococcus.</title>
        <authorList>
            <person name="Ning S."/>
        </authorList>
    </citation>
    <scope>NUCLEOTIDE SEQUENCE [LARGE SCALE GENOMIC DNA]</scope>
    <source>
        <strain evidence="1 2">N028</strain>
    </source>
</reference>
<proteinExistence type="predicted"/>
<dbReference type="InterPro" id="IPR042099">
    <property type="entry name" value="ANL_N_sf"/>
</dbReference>
<dbReference type="Proteomes" id="UP001172055">
    <property type="component" value="Unassembled WGS sequence"/>
</dbReference>
<evidence type="ECO:0000313" key="1">
    <source>
        <dbReference type="EMBL" id="MDN7241621.1"/>
    </source>
</evidence>
<comment type="caution">
    <text evidence="1">The sequence shown here is derived from an EMBL/GenBank/DDBJ whole genome shotgun (WGS) entry which is preliminary data.</text>
</comment>
<dbReference type="RefSeq" id="WP_301723213.1">
    <property type="nucleotide sequence ID" value="NZ_JAUJWV010000001.1"/>
</dbReference>
<sequence>MSDIKMKIYEHSPISIQHMLISLEGRRLKNQRYGKAYWDFLHELEQHDYTNEQEEIRYQEQEMQRLIQHAVKNSPFYKEFYKGIDIDSIRTVDDLKKLPLLSKETVRKNIESMYTIDEKSAVVSYTSGTSGKAMKFHHFPEDVQKRMAHLDFFKKQHGVINLTMKRASFSDRKIVPRSQTAKVFWRDNYLLKQRIYCTPYCQPQHAEAIVKNLNEFKPQSMDGMPSAIYELAKWINENNYPVTFQPLAIFSTSETVYPHYRKEIETAFGCKIRDQYASSEGAPFIAECTEGNYHYNLTTGIVEIADDGEIFVTCFNTYGTPLIRYAIGDRVEINPQRNKCKCGSVHPIIERIDGRTNDYLQSKTKGKFTSVHLSLVNAKFSGAIRKMQFRQTSLDKVVVLVEPTEKYTDKISDVIKRDLNYLLGDETEIEVSLVDRIPIGNNNKFRLIINEIK</sequence>
<organism evidence="1 2">
    <name type="scientific">Planococcus shixiaomingii</name>
    <dbReference type="NCBI Taxonomy" id="3058393"/>
    <lineage>
        <taxon>Bacteria</taxon>
        <taxon>Bacillati</taxon>
        <taxon>Bacillota</taxon>
        <taxon>Bacilli</taxon>
        <taxon>Bacillales</taxon>
        <taxon>Caryophanaceae</taxon>
        <taxon>Planococcus</taxon>
    </lineage>
</organism>
<name>A0ABT8N145_9BACL</name>
<dbReference type="EMBL" id="JAUJWV010000001">
    <property type="protein sequence ID" value="MDN7241621.1"/>
    <property type="molecule type" value="Genomic_DNA"/>
</dbReference>
<evidence type="ECO:0000313" key="2">
    <source>
        <dbReference type="Proteomes" id="UP001172055"/>
    </source>
</evidence>
<protein>
    <recommendedName>
        <fullName evidence="3">Phenylacetate--CoA ligase family protein</fullName>
    </recommendedName>
</protein>
<keyword evidence="2" id="KW-1185">Reference proteome</keyword>
<dbReference type="InterPro" id="IPR053158">
    <property type="entry name" value="CapK_Type1_Caps_Biosynth"/>
</dbReference>
<dbReference type="PANTHER" id="PTHR36932:SF1">
    <property type="entry name" value="CAPSULAR POLYSACCHARIDE BIOSYNTHESIS PROTEIN"/>
    <property type="match status" value="1"/>
</dbReference>
<dbReference type="Gene3D" id="3.40.50.12780">
    <property type="entry name" value="N-terminal domain of ligase-like"/>
    <property type="match status" value="1"/>
</dbReference>
<accession>A0ABT8N145</accession>